<organism evidence="7 8">
    <name type="scientific">Pelotomaculum isophthalicicum JI</name>
    <dbReference type="NCBI Taxonomy" id="947010"/>
    <lineage>
        <taxon>Bacteria</taxon>
        <taxon>Bacillati</taxon>
        <taxon>Bacillota</taxon>
        <taxon>Clostridia</taxon>
        <taxon>Eubacteriales</taxon>
        <taxon>Desulfotomaculaceae</taxon>
        <taxon>Pelotomaculum</taxon>
    </lineage>
</organism>
<name>A0A9X4H5D6_9FIRM</name>
<gene>
    <name evidence="7" type="ORF">L7E55_08455</name>
</gene>
<evidence type="ECO:0000256" key="1">
    <source>
        <dbReference type="ARBA" id="ARBA00001947"/>
    </source>
</evidence>
<dbReference type="InterPro" id="IPR013154">
    <property type="entry name" value="ADH-like_N"/>
</dbReference>
<reference evidence="7" key="1">
    <citation type="submission" date="2022-02" db="EMBL/GenBank/DDBJ databases">
        <authorList>
            <person name="Leng L."/>
        </authorList>
    </citation>
    <scope>NUCLEOTIDE SEQUENCE</scope>
    <source>
        <strain evidence="7">JI</strain>
    </source>
</reference>
<dbReference type="GO" id="GO:0016491">
    <property type="term" value="F:oxidoreductase activity"/>
    <property type="evidence" value="ECO:0007669"/>
    <property type="project" value="UniProtKB-KW"/>
</dbReference>
<evidence type="ECO:0000256" key="5">
    <source>
        <dbReference type="ARBA" id="ARBA00023002"/>
    </source>
</evidence>
<protein>
    <submittedName>
        <fullName evidence="7">Alcohol dehydrogenase catalytic domain-containing protein</fullName>
    </submittedName>
</protein>
<dbReference type="InterPro" id="IPR011032">
    <property type="entry name" value="GroES-like_sf"/>
</dbReference>
<proteinExistence type="inferred from homology"/>
<sequence length="105" mass="11252">MEIQAAALYSKGEKFKIEPVTLDEPKAGEVLVKIVASGICPTDIHVQNQEYWFPLPAVLGYEGAGIVEKAGEGVSAVKPDDHVVLGYAYCGKCQPCLTGAPYQKL</sequence>
<dbReference type="RefSeq" id="WP_277443708.1">
    <property type="nucleotide sequence ID" value="NZ_JAKOAV010000013.1"/>
</dbReference>
<evidence type="ECO:0000259" key="6">
    <source>
        <dbReference type="Pfam" id="PF08240"/>
    </source>
</evidence>
<dbReference type="SUPFAM" id="SSF50129">
    <property type="entry name" value="GroES-like"/>
    <property type="match status" value="1"/>
</dbReference>
<accession>A0A9X4H5D6</accession>
<keyword evidence="5" id="KW-0560">Oxidoreductase</keyword>
<keyword evidence="3" id="KW-0479">Metal-binding</keyword>
<keyword evidence="8" id="KW-1185">Reference proteome</keyword>
<evidence type="ECO:0000256" key="3">
    <source>
        <dbReference type="ARBA" id="ARBA00022723"/>
    </source>
</evidence>
<dbReference type="AlphaFoldDB" id="A0A9X4H5D6"/>
<dbReference type="Gene3D" id="3.90.180.10">
    <property type="entry name" value="Medium-chain alcohol dehydrogenases, catalytic domain"/>
    <property type="match status" value="1"/>
</dbReference>
<evidence type="ECO:0000256" key="4">
    <source>
        <dbReference type="ARBA" id="ARBA00022833"/>
    </source>
</evidence>
<dbReference type="EMBL" id="JAKOAV010000013">
    <property type="protein sequence ID" value="MDF9408387.1"/>
    <property type="molecule type" value="Genomic_DNA"/>
</dbReference>
<dbReference type="PANTHER" id="PTHR43350:SF17">
    <property type="entry name" value="NAD-DEPENDENT ALCOHOL DEHYDROGENASE"/>
    <property type="match status" value="1"/>
</dbReference>
<comment type="similarity">
    <text evidence="2">Belongs to the zinc-containing alcohol dehydrogenase family.</text>
</comment>
<dbReference type="PANTHER" id="PTHR43350">
    <property type="entry name" value="NAD-DEPENDENT ALCOHOL DEHYDROGENASE"/>
    <property type="match status" value="1"/>
</dbReference>
<dbReference type="GO" id="GO:0046872">
    <property type="term" value="F:metal ion binding"/>
    <property type="evidence" value="ECO:0007669"/>
    <property type="project" value="UniProtKB-KW"/>
</dbReference>
<dbReference type="Proteomes" id="UP001154312">
    <property type="component" value="Unassembled WGS sequence"/>
</dbReference>
<evidence type="ECO:0000256" key="2">
    <source>
        <dbReference type="ARBA" id="ARBA00008072"/>
    </source>
</evidence>
<feature type="domain" description="Alcohol dehydrogenase-like N-terminal" evidence="6">
    <location>
        <begin position="27"/>
        <end position="101"/>
    </location>
</feature>
<keyword evidence="4" id="KW-0862">Zinc</keyword>
<evidence type="ECO:0000313" key="8">
    <source>
        <dbReference type="Proteomes" id="UP001154312"/>
    </source>
</evidence>
<comment type="caution">
    <text evidence="7">The sequence shown here is derived from an EMBL/GenBank/DDBJ whole genome shotgun (WGS) entry which is preliminary data.</text>
</comment>
<dbReference type="Pfam" id="PF08240">
    <property type="entry name" value="ADH_N"/>
    <property type="match status" value="1"/>
</dbReference>
<evidence type="ECO:0000313" key="7">
    <source>
        <dbReference type="EMBL" id="MDF9408387.1"/>
    </source>
</evidence>
<comment type="cofactor">
    <cofactor evidence="1">
        <name>Zn(2+)</name>
        <dbReference type="ChEBI" id="CHEBI:29105"/>
    </cofactor>
</comment>